<dbReference type="GO" id="GO:0005737">
    <property type="term" value="C:cytoplasm"/>
    <property type="evidence" value="ECO:0007669"/>
    <property type="project" value="UniProtKB-SubCell"/>
</dbReference>
<dbReference type="Pfam" id="PF01121">
    <property type="entry name" value="CoaE"/>
    <property type="match status" value="1"/>
</dbReference>
<dbReference type="Gene3D" id="3.40.50.300">
    <property type="entry name" value="P-loop containing nucleotide triphosphate hydrolases"/>
    <property type="match status" value="1"/>
</dbReference>
<dbReference type="EMBL" id="FNOY01000039">
    <property type="protein sequence ID" value="SDY49819.1"/>
    <property type="molecule type" value="Genomic_DNA"/>
</dbReference>
<dbReference type="OrthoDB" id="9812943at2"/>
<evidence type="ECO:0000256" key="4">
    <source>
        <dbReference type="ARBA" id="ARBA00022993"/>
    </source>
</evidence>
<keyword evidence="3 5" id="KW-0067">ATP-binding</keyword>
<reference evidence="7 8" key="1">
    <citation type="submission" date="2016-10" db="EMBL/GenBank/DDBJ databases">
        <authorList>
            <person name="de Groot N.N."/>
        </authorList>
    </citation>
    <scope>NUCLEOTIDE SEQUENCE [LARGE SCALE GENOMIC DNA]</scope>
    <source>
        <strain evidence="7 8">Nm1</strain>
    </source>
</reference>
<name>A0A1H3KD08_9PROT</name>
<comment type="subcellular location">
    <subcellularLocation>
        <location evidence="5">Cytoplasm</location>
    </subcellularLocation>
</comment>
<accession>A0A1H3KD08</accession>
<dbReference type="CDD" id="cd02022">
    <property type="entry name" value="DPCK"/>
    <property type="match status" value="1"/>
</dbReference>
<dbReference type="UniPathway" id="UPA00241">
    <property type="reaction ID" value="UER00356"/>
</dbReference>
<dbReference type="PROSITE" id="PS51219">
    <property type="entry name" value="DPCK"/>
    <property type="match status" value="1"/>
</dbReference>
<dbReference type="GO" id="GO:0015937">
    <property type="term" value="P:coenzyme A biosynthetic process"/>
    <property type="evidence" value="ECO:0007669"/>
    <property type="project" value="UniProtKB-UniRule"/>
</dbReference>
<dbReference type="PANTHER" id="PTHR10695:SF46">
    <property type="entry name" value="BIFUNCTIONAL COENZYME A SYNTHASE-RELATED"/>
    <property type="match status" value="1"/>
</dbReference>
<keyword evidence="5 7" id="KW-0418">Kinase</keyword>
<keyword evidence="4 5" id="KW-0173">Coenzyme A biosynthesis</keyword>
<evidence type="ECO:0000256" key="1">
    <source>
        <dbReference type="ARBA" id="ARBA00009018"/>
    </source>
</evidence>
<dbReference type="SUPFAM" id="SSF52540">
    <property type="entry name" value="P-loop containing nucleoside triphosphate hydrolases"/>
    <property type="match status" value="1"/>
</dbReference>
<evidence type="ECO:0000313" key="7">
    <source>
        <dbReference type="EMBL" id="SDY49819.1"/>
    </source>
</evidence>
<dbReference type="GO" id="GO:0004140">
    <property type="term" value="F:dephospho-CoA kinase activity"/>
    <property type="evidence" value="ECO:0007669"/>
    <property type="project" value="UniProtKB-UniRule"/>
</dbReference>
<dbReference type="InterPro" id="IPR027417">
    <property type="entry name" value="P-loop_NTPase"/>
</dbReference>
<evidence type="ECO:0000256" key="2">
    <source>
        <dbReference type="ARBA" id="ARBA00022741"/>
    </source>
</evidence>
<keyword evidence="8" id="KW-1185">Reference proteome</keyword>
<dbReference type="STRING" id="44576.SAMN05421881_103918"/>
<comment type="pathway">
    <text evidence="5">Cofactor biosynthesis; coenzyme A biosynthesis; CoA from (R)-pantothenate: step 5/5.</text>
</comment>
<dbReference type="InterPro" id="IPR001977">
    <property type="entry name" value="Depp_CoAkinase"/>
</dbReference>
<feature type="binding site" evidence="5">
    <location>
        <begin position="12"/>
        <end position="17"/>
    </location>
    <ligand>
        <name>ATP</name>
        <dbReference type="ChEBI" id="CHEBI:30616"/>
    </ligand>
</feature>
<dbReference type="PANTHER" id="PTHR10695">
    <property type="entry name" value="DEPHOSPHO-COA KINASE-RELATED"/>
    <property type="match status" value="1"/>
</dbReference>
<comment type="catalytic activity">
    <reaction evidence="5">
        <text>3'-dephospho-CoA + ATP = ADP + CoA + H(+)</text>
        <dbReference type="Rhea" id="RHEA:18245"/>
        <dbReference type="ChEBI" id="CHEBI:15378"/>
        <dbReference type="ChEBI" id="CHEBI:30616"/>
        <dbReference type="ChEBI" id="CHEBI:57287"/>
        <dbReference type="ChEBI" id="CHEBI:57328"/>
        <dbReference type="ChEBI" id="CHEBI:456216"/>
        <dbReference type="EC" id="2.7.1.24"/>
    </reaction>
</comment>
<gene>
    <name evidence="5" type="primary">coaE</name>
    <name evidence="7" type="ORF">SAMN05421881_103918</name>
</gene>
<proteinExistence type="inferred from homology"/>
<dbReference type="NCBIfam" id="TIGR00152">
    <property type="entry name" value="dephospho-CoA kinase"/>
    <property type="match status" value="1"/>
</dbReference>
<dbReference type="RefSeq" id="WP_090414628.1">
    <property type="nucleotide sequence ID" value="NZ_FNOY01000039.1"/>
</dbReference>
<dbReference type="Proteomes" id="UP000198640">
    <property type="component" value="Unassembled WGS sequence"/>
</dbReference>
<comment type="similarity">
    <text evidence="1 5">Belongs to the CoaE family.</text>
</comment>
<organism evidence="7 8">
    <name type="scientific">Nitrosomonas halophila</name>
    <dbReference type="NCBI Taxonomy" id="44576"/>
    <lineage>
        <taxon>Bacteria</taxon>
        <taxon>Pseudomonadati</taxon>
        <taxon>Pseudomonadota</taxon>
        <taxon>Betaproteobacteria</taxon>
        <taxon>Nitrosomonadales</taxon>
        <taxon>Nitrosomonadaceae</taxon>
        <taxon>Nitrosomonas</taxon>
    </lineage>
</organism>
<dbReference type="HAMAP" id="MF_00376">
    <property type="entry name" value="Dephospho_CoA_kinase"/>
    <property type="match status" value="1"/>
</dbReference>
<evidence type="ECO:0000256" key="3">
    <source>
        <dbReference type="ARBA" id="ARBA00022840"/>
    </source>
</evidence>
<keyword evidence="5" id="KW-0963">Cytoplasm</keyword>
<evidence type="ECO:0000256" key="6">
    <source>
        <dbReference type="NCBIfam" id="TIGR00152"/>
    </source>
</evidence>
<keyword evidence="2 5" id="KW-0547">Nucleotide-binding</keyword>
<protein>
    <recommendedName>
        <fullName evidence="5 6">Dephospho-CoA kinase</fullName>
        <ecNumber evidence="5 6">2.7.1.24</ecNumber>
    </recommendedName>
    <alternativeName>
        <fullName evidence="5">Dephosphocoenzyme A kinase</fullName>
    </alternativeName>
</protein>
<keyword evidence="5" id="KW-0808">Transferase</keyword>
<sequence length="202" mass="22198">MPLMVGLTGGVGCGKTSAAVIFTALGIDIIDTDQVAHELTGPAGKAIGMIRDRFGDDFISEDGSLDRVAMRALVFSDQHSRQKLESILHPLILQEVKRRIPLIRSEYGILVVPLLLETGSYLELIDRILVIDCPESMQVARTIARSKLSEASVHAIMAAQCSRSERLAKADDVIVNELERQYLQQQVQALHEKYLSIARCGS</sequence>
<dbReference type="GO" id="GO:0005524">
    <property type="term" value="F:ATP binding"/>
    <property type="evidence" value="ECO:0007669"/>
    <property type="project" value="UniProtKB-UniRule"/>
</dbReference>
<dbReference type="EC" id="2.7.1.24" evidence="5 6"/>
<evidence type="ECO:0000313" key="8">
    <source>
        <dbReference type="Proteomes" id="UP000198640"/>
    </source>
</evidence>
<dbReference type="AlphaFoldDB" id="A0A1H3KD08"/>
<evidence type="ECO:0000256" key="5">
    <source>
        <dbReference type="HAMAP-Rule" id="MF_00376"/>
    </source>
</evidence>
<comment type="function">
    <text evidence="5">Catalyzes the phosphorylation of the 3'-hydroxyl group of dephosphocoenzyme A to form coenzyme A.</text>
</comment>